<dbReference type="Gene3D" id="1.20.140.40">
    <property type="entry name" value="Invertase/pectin methylesterase inhibitor family protein"/>
    <property type="match status" value="1"/>
</dbReference>
<feature type="signal peptide" evidence="1">
    <location>
        <begin position="1"/>
        <end position="25"/>
    </location>
</feature>
<accession>A0A1J6ITD0</accession>
<dbReference type="Gramene" id="OIT00975">
    <property type="protein sequence ID" value="OIT00975"/>
    <property type="gene ID" value="A4A49_30969"/>
</dbReference>
<sequence length="180" mass="20717">MGRSTSTSSSISLVLIFVLSVDLFGGNLRANAVTPLIEKACENTGVRDFCYNIMENDPVAPWAKTKLDLEYITLRLAQDNYQTVHRKVWTITANETNPEYKQIYRKCLHQYNLLKSEFRNLIETVLVNGNIDLAAQAASNPIFVCERYLMTPGVPNPISEDNKYMMYFFDLMRDMYFTPF</sequence>
<comment type="caution">
    <text evidence="3">The sequence shown here is derived from an EMBL/GenBank/DDBJ whole genome shotgun (WGS) entry which is preliminary data.</text>
</comment>
<evidence type="ECO:0000313" key="4">
    <source>
        <dbReference type="Proteomes" id="UP000187609"/>
    </source>
</evidence>
<dbReference type="AlphaFoldDB" id="A0A1J6ITD0"/>
<feature type="domain" description="Pectinesterase inhibitor" evidence="2">
    <location>
        <begin position="36"/>
        <end position="126"/>
    </location>
</feature>
<evidence type="ECO:0000313" key="3">
    <source>
        <dbReference type="EMBL" id="OIT00975.1"/>
    </source>
</evidence>
<proteinExistence type="predicted"/>
<dbReference type="Pfam" id="PF04043">
    <property type="entry name" value="PMEI"/>
    <property type="match status" value="1"/>
</dbReference>
<dbReference type="InterPro" id="IPR006501">
    <property type="entry name" value="Pectinesterase_inhib_dom"/>
</dbReference>
<evidence type="ECO:0000259" key="2">
    <source>
        <dbReference type="Pfam" id="PF04043"/>
    </source>
</evidence>
<reference evidence="3" key="1">
    <citation type="submission" date="2016-11" db="EMBL/GenBank/DDBJ databases">
        <title>The genome of Nicotiana attenuata.</title>
        <authorList>
            <person name="Xu S."/>
            <person name="Brockmoeller T."/>
            <person name="Gaquerel E."/>
            <person name="Navarro A."/>
            <person name="Kuhl H."/>
            <person name="Gase K."/>
            <person name="Ling Z."/>
            <person name="Zhou W."/>
            <person name="Kreitzer C."/>
            <person name="Stanke M."/>
            <person name="Tang H."/>
            <person name="Lyons E."/>
            <person name="Pandey P."/>
            <person name="Pandey S.P."/>
            <person name="Timmermann B."/>
            <person name="Baldwin I.T."/>
        </authorList>
    </citation>
    <scope>NUCLEOTIDE SEQUENCE [LARGE SCALE GENOMIC DNA]</scope>
    <source>
        <strain evidence="3">UT</strain>
    </source>
</reference>
<evidence type="ECO:0000256" key="1">
    <source>
        <dbReference type="SAM" id="SignalP"/>
    </source>
</evidence>
<organism evidence="3 4">
    <name type="scientific">Nicotiana attenuata</name>
    <name type="common">Coyote tobacco</name>
    <dbReference type="NCBI Taxonomy" id="49451"/>
    <lineage>
        <taxon>Eukaryota</taxon>
        <taxon>Viridiplantae</taxon>
        <taxon>Streptophyta</taxon>
        <taxon>Embryophyta</taxon>
        <taxon>Tracheophyta</taxon>
        <taxon>Spermatophyta</taxon>
        <taxon>Magnoliopsida</taxon>
        <taxon>eudicotyledons</taxon>
        <taxon>Gunneridae</taxon>
        <taxon>Pentapetalae</taxon>
        <taxon>asterids</taxon>
        <taxon>lamiids</taxon>
        <taxon>Solanales</taxon>
        <taxon>Solanaceae</taxon>
        <taxon>Nicotianoideae</taxon>
        <taxon>Nicotianeae</taxon>
        <taxon>Nicotiana</taxon>
    </lineage>
</organism>
<dbReference type="SMR" id="A0A1J6ITD0"/>
<dbReference type="EMBL" id="MJEQ01037189">
    <property type="protein sequence ID" value="OIT00975.1"/>
    <property type="molecule type" value="Genomic_DNA"/>
</dbReference>
<dbReference type="Proteomes" id="UP000187609">
    <property type="component" value="Unassembled WGS sequence"/>
</dbReference>
<dbReference type="SUPFAM" id="SSF101148">
    <property type="entry name" value="Plant invertase/pectin methylesterase inhibitor"/>
    <property type="match status" value="1"/>
</dbReference>
<protein>
    <recommendedName>
        <fullName evidence="2">Pectinesterase inhibitor domain-containing protein</fullName>
    </recommendedName>
</protein>
<dbReference type="PANTHER" id="PTHR31890:SF10">
    <property type="entry name" value="PECTINESTERASE INHIBITOR 2-LIKE"/>
    <property type="match status" value="1"/>
</dbReference>
<keyword evidence="4" id="KW-1185">Reference proteome</keyword>
<keyword evidence="1" id="KW-0732">Signal</keyword>
<dbReference type="GO" id="GO:0004857">
    <property type="term" value="F:enzyme inhibitor activity"/>
    <property type="evidence" value="ECO:0007669"/>
    <property type="project" value="InterPro"/>
</dbReference>
<feature type="chain" id="PRO_5009639535" description="Pectinesterase inhibitor domain-containing protein" evidence="1">
    <location>
        <begin position="26"/>
        <end position="180"/>
    </location>
</feature>
<name>A0A1J6ITD0_NICAT</name>
<dbReference type="NCBIfam" id="TIGR01614">
    <property type="entry name" value="PME_inhib"/>
    <property type="match status" value="1"/>
</dbReference>
<gene>
    <name evidence="3" type="ORF">A4A49_30969</name>
</gene>
<dbReference type="InterPro" id="IPR035513">
    <property type="entry name" value="Invertase/methylesterase_inhib"/>
</dbReference>
<dbReference type="PANTHER" id="PTHR31890">
    <property type="entry name" value="PLANT INVERTASE/PECTIN METHYLESTERASE INHIBITOR SUPERFAMILY PROTEIN"/>
    <property type="match status" value="1"/>
</dbReference>